<feature type="domain" description="Fibronectin type-II" evidence="9">
    <location>
        <begin position="2443"/>
        <end position="2489"/>
    </location>
</feature>
<feature type="region of interest" description="Disordered" evidence="4">
    <location>
        <begin position="108"/>
        <end position="649"/>
    </location>
</feature>
<dbReference type="Gene3D" id="2.20.100.10">
    <property type="entry name" value="Thrombospondin type-1 (TSP1) repeat"/>
    <property type="match status" value="1"/>
</dbReference>
<dbReference type="SUPFAM" id="SSF82895">
    <property type="entry name" value="TSP-1 type 1 repeat"/>
    <property type="match status" value="1"/>
</dbReference>
<proteinExistence type="predicted"/>
<dbReference type="Pfam" id="PF00090">
    <property type="entry name" value="TSP_1"/>
    <property type="match status" value="1"/>
</dbReference>
<feature type="domain" description="F5/8 type C" evidence="6">
    <location>
        <begin position="662"/>
        <end position="855"/>
    </location>
</feature>
<feature type="domain" description="F5/8 type C" evidence="6">
    <location>
        <begin position="1261"/>
        <end position="1400"/>
    </location>
</feature>
<dbReference type="PROSITE" id="PS50998">
    <property type="entry name" value="GLA_2"/>
    <property type="match status" value="2"/>
</dbReference>
<feature type="signal peptide" evidence="5">
    <location>
        <begin position="1"/>
        <end position="19"/>
    </location>
</feature>
<reference evidence="11" key="1">
    <citation type="journal article" date="2017" name="bioRxiv">
        <title>Comparative analysis of the genomes of Stylophora pistillata and Acropora digitifera provides evidence for extensive differences between species of corals.</title>
        <authorList>
            <person name="Voolstra C.R."/>
            <person name="Li Y."/>
            <person name="Liew Y.J."/>
            <person name="Baumgarten S."/>
            <person name="Zoccola D."/>
            <person name="Flot J.-F."/>
            <person name="Tambutte S."/>
            <person name="Allemand D."/>
            <person name="Aranda M."/>
        </authorList>
    </citation>
    <scope>NUCLEOTIDE SEQUENCE [LARGE SCALE GENOMIC DNA]</scope>
</reference>
<dbReference type="OrthoDB" id="5949857at2759"/>
<feature type="domain" description="VWFA" evidence="7">
    <location>
        <begin position="1452"/>
        <end position="1625"/>
    </location>
</feature>
<gene>
    <name evidence="10" type="primary">TCNA</name>
    <name evidence="10" type="ORF">AWC38_SpisGene952</name>
</gene>
<keyword evidence="2" id="KW-1015">Disulfide bond</keyword>
<dbReference type="GO" id="GO:0005576">
    <property type="term" value="C:extracellular region"/>
    <property type="evidence" value="ECO:0007669"/>
    <property type="project" value="InterPro"/>
</dbReference>
<dbReference type="Gene3D" id="2.60.120.260">
    <property type="entry name" value="Galactose-binding domain-like"/>
    <property type="match status" value="7"/>
</dbReference>
<dbReference type="SUPFAM" id="SSF57630">
    <property type="entry name" value="GLA-domain"/>
    <property type="match status" value="1"/>
</dbReference>
<evidence type="ECO:0000256" key="4">
    <source>
        <dbReference type="SAM" id="MobiDB-lite"/>
    </source>
</evidence>
<comment type="caution">
    <text evidence="10">The sequence shown here is derived from an EMBL/GenBank/DDBJ whole genome shotgun (WGS) entry which is preliminary data.</text>
</comment>
<dbReference type="SUPFAM" id="SSF49785">
    <property type="entry name" value="Galactose-binding domain-like"/>
    <property type="match status" value="7"/>
</dbReference>
<dbReference type="InterPro" id="IPR013806">
    <property type="entry name" value="Kringle-like"/>
</dbReference>
<dbReference type="PROSITE" id="PS51092">
    <property type="entry name" value="FN2_2"/>
    <property type="match status" value="2"/>
</dbReference>
<feature type="domain" description="Fibronectin type-II" evidence="9">
    <location>
        <begin position="1852"/>
        <end position="1898"/>
    </location>
</feature>
<feature type="compositionally biased region" description="Polar residues" evidence="4">
    <location>
        <begin position="421"/>
        <end position="432"/>
    </location>
</feature>
<dbReference type="Gene3D" id="3.40.50.410">
    <property type="entry name" value="von Willebrand factor, type A domain"/>
    <property type="match status" value="1"/>
</dbReference>
<feature type="compositionally biased region" description="Low complexity" evidence="4">
    <location>
        <begin position="1231"/>
        <end position="1244"/>
    </location>
</feature>
<keyword evidence="5" id="KW-0732">Signal</keyword>
<evidence type="ECO:0000256" key="3">
    <source>
        <dbReference type="PROSITE-ProRule" id="PRU00479"/>
    </source>
</evidence>
<evidence type="ECO:0000313" key="10">
    <source>
        <dbReference type="EMBL" id="PFX34191.1"/>
    </source>
</evidence>
<dbReference type="Gene3D" id="4.10.740.10">
    <property type="entry name" value="Coagulation Factor IX"/>
    <property type="match status" value="2"/>
</dbReference>
<dbReference type="PROSITE" id="PS50234">
    <property type="entry name" value="VWFA"/>
    <property type="match status" value="1"/>
</dbReference>
<feature type="region of interest" description="Disordered" evidence="4">
    <location>
        <begin position="2157"/>
        <end position="2179"/>
    </location>
</feature>
<evidence type="ECO:0000259" key="8">
    <source>
        <dbReference type="PROSITE" id="PS50998"/>
    </source>
</evidence>
<feature type="region of interest" description="Disordered" evidence="4">
    <location>
        <begin position="1405"/>
        <end position="1445"/>
    </location>
</feature>
<dbReference type="InterPro" id="IPR000294">
    <property type="entry name" value="GLA_domain"/>
</dbReference>
<feature type="domain" description="F5/8 type C" evidence="6">
    <location>
        <begin position="2282"/>
        <end position="2434"/>
    </location>
</feature>
<dbReference type="GO" id="GO:0005509">
    <property type="term" value="F:calcium ion binding"/>
    <property type="evidence" value="ECO:0007669"/>
    <property type="project" value="InterPro"/>
</dbReference>
<dbReference type="SUPFAM" id="SSF57440">
    <property type="entry name" value="Kringle-like"/>
    <property type="match status" value="2"/>
</dbReference>
<dbReference type="EMBL" id="LSMT01000006">
    <property type="protein sequence ID" value="PFX34191.1"/>
    <property type="molecule type" value="Genomic_DNA"/>
</dbReference>
<dbReference type="InterPro" id="IPR008979">
    <property type="entry name" value="Galactose-bd-like_sf"/>
</dbReference>
<feature type="compositionally biased region" description="Low complexity" evidence="4">
    <location>
        <begin position="1040"/>
        <end position="1050"/>
    </location>
</feature>
<accession>A0A2B4SWB6</accession>
<keyword evidence="11" id="KW-1185">Reference proteome</keyword>
<dbReference type="PROSITE" id="PS01285">
    <property type="entry name" value="FA58C_1"/>
    <property type="match status" value="1"/>
</dbReference>
<dbReference type="CDD" id="cd00057">
    <property type="entry name" value="FA58C"/>
    <property type="match status" value="5"/>
</dbReference>
<dbReference type="Pfam" id="PF00092">
    <property type="entry name" value="VWA"/>
    <property type="match status" value="1"/>
</dbReference>
<dbReference type="Pfam" id="PF00754">
    <property type="entry name" value="F5_F8_type_C"/>
    <property type="match status" value="6"/>
</dbReference>
<dbReference type="PROSITE" id="PS50092">
    <property type="entry name" value="TSP1"/>
    <property type="match status" value="1"/>
</dbReference>
<dbReference type="InterPro" id="IPR000421">
    <property type="entry name" value="FA58C"/>
</dbReference>
<dbReference type="PANTHER" id="PTHR24543:SF335">
    <property type="entry name" value="EGF-LIKE REPEAT AND DISCOIDIN I-LIKE DOMAIN-CONTAINING PROTEIN 3"/>
    <property type="match status" value="1"/>
</dbReference>
<name>A0A2B4SWB6_STYPI</name>
<protein>
    <submittedName>
        <fullName evidence="10">Sialidase</fullName>
    </submittedName>
</protein>
<dbReference type="SMART" id="SM00209">
    <property type="entry name" value="TSP1"/>
    <property type="match status" value="1"/>
</dbReference>
<dbReference type="PROSITE" id="PS00011">
    <property type="entry name" value="GLA_1"/>
    <property type="match status" value="1"/>
</dbReference>
<feature type="domain" description="F5/8 type C" evidence="6">
    <location>
        <begin position="868"/>
        <end position="1014"/>
    </location>
</feature>
<feature type="domain" description="Gla" evidence="8">
    <location>
        <begin position="2224"/>
        <end position="2270"/>
    </location>
</feature>
<feature type="domain" description="F5/8 type C" evidence="6">
    <location>
        <begin position="1058"/>
        <end position="1208"/>
    </location>
</feature>
<feature type="chain" id="PRO_5013106599" evidence="5">
    <location>
        <begin position="20"/>
        <end position="2493"/>
    </location>
</feature>
<comment type="caution">
    <text evidence="3">Lacks conserved residue(s) required for the propagation of feature annotation.</text>
</comment>
<dbReference type="Pfam" id="PF00594">
    <property type="entry name" value="Gla"/>
    <property type="match status" value="1"/>
</dbReference>
<dbReference type="CDD" id="cd01450">
    <property type="entry name" value="vWFA_subfamily_ECM"/>
    <property type="match status" value="1"/>
</dbReference>
<dbReference type="CDD" id="cd00062">
    <property type="entry name" value="FN2"/>
    <property type="match status" value="2"/>
</dbReference>
<evidence type="ECO:0000313" key="11">
    <source>
        <dbReference type="Proteomes" id="UP000225706"/>
    </source>
</evidence>
<dbReference type="InterPro" id="IPR036465">
    <property type="entry name" value="vWFA_dom_sf"/>
</dbReference>
<feature type="domain" description="Gla" evidence="8">
    <location>
        <begin position="1694"/>
        <end position="1728"/>
    </location>
</feature>
<dbReference type="InterPro" id="IPR017857">
    <property type="entry name" value="Coagulation_fac-like_Gla_dom"/>
</dbReference>
<dbReference type="Pfam" id="PF00040">
    <property type="entry name" value="fn2"/>
    <property type="match status" value="2"/>
</dbReference>
<feature type="compositionally biased region" description="Pro residues" evidence="4">
    <location>
        <begin position="1433"/>
        <end position="1445"/>
    </location>
</feature>
<evidence type="ECO:0000256" key="2">
    <source>
        <dbReference type="ARBA" id="ARBA00023157"/>
    </source>
</evidence>
<evidence type="ECO:0000259" key="6">
    <source>
        <dbReference type="PROSITE" id="PS50022"/>
    </source>
</evidence>
<dbReference type="InterPro" id="IPR036383">
    <property type="entry name" value="TSP1_rpt_sf"/>
</dbReference>
<feature type="region of interest" description="Disordered" evidence="4">
    <location>
        <begin position="784"/>
        <end position="812"/>
    </location>
</feature>
<dbReference type="InterPro" id="IPR000884">
    <property type="entry name" value="TSP1_rpt"/>
</dbReference>
<evidence type="ECO:0000259" key="7">
    <source>
        <dbReference type="PROSITE" id="PS50234"/>
    </source>
</evidence>
<dbReference type="PROSITE" id="PS50022">
    <property type="entry name" value="FA58C_3"/>
    <property type="match status" value="6"/>
</dbReference>
<dbReference type="PANTHER" id="PTHR24543">
    <property type="entry name" value="MULTICOPPER OXIDASE-RELATED"/>
    <property type="match status" value="1"/>
</dbReference>
<dbReference type="SMART" id="SM00059">
    <property type="entry name" value="FN2"/>
    <property type="match status" value="2"/>
</dbReference>
<dbReference type="InterPro" id="IPR000562">
    <property type="entry name" value="FN_type2_dom"/>
</dbReference>
<dbReference type="SMART" id="SM00231">
    <property type="entry name" value="FA58C"/>
    <property type="match status" value="6"/>
</dbReference>
<feature type="region of interest" description="Disordered" evidence="4">
    <location>
        <begin position="1017"/>
        <end position="1056"/>
    </location>
</feature>
<dbReference type="FunFam" id="2.60.120.260:FF:000016">
    <property type="entry name" value="Contactin-associated protein-like 4 isoform 1"/>
    <property type="match status" value="2"/>
</dbReference>
<feature type="region of interest" description="Disordered" evidence="4">
    <location>
        <begin position="1209"/>
        <end position="1290"/>
    </location>
</feature>
<evidence type="ECO:0000259" key="9">
    <source>
        <dbReference type="PROSITE" id="PS51092"/>
    </source>
</evidence>
<dbReference type="InterPro" id="IPR035972">
    <property type="entry name" value="GLA-like_dom_SF"/>
</dbReference>
<evidence type="ECO:0000256" key="5">
    <source>
        <dbReference type="SAM" id="SignalP"/>
    </source>
</evidence>
<feature type="domain" description="F5/8 type C" evidence="6">
    <location>
        <begin position="1901"/>
        <end position="2068"/>
    </location>
</feature>
<dbReference type="Proteomes" id="UP000225706">
    <property type="component" value="Unassembled WGS sequence"/>
</dbReference>
<organism evidence="10 11">
    <name type="scientific">Stylophora pistillata</name>
    <name type="common">Smooth cauliflower coral</name>
    <dbReference type="NCBI Taxonomy" id="50429"/>
    <lineage>
        <taxon>Eukaryota</taxon>
        <taxon>Metazoa</taxon>
        <taxon>Cnidaria</taxon>
        <taxon>Anthozoa</taxon>
        <taxon>Hexacorallia</taxon>
        <taxon>Scleractinia</taxon>
        <taxon>Astrocoeniina</taxon>
        <taxon>Pocilloporidae</taxon>
        <taxon>Stylophora</taxon>
    </lineage>
</organism>
<feature type="compositionally biased region" description="Low complexity" evidence="4">
    <location>
        <begin position="1271"/>
        <end position="1290"/>
    </location>
</feature>
<evidence type="ECO:0000256" key="1">
    <source>
        <dbReference type="ARBA" id="ARBA00022737"/>
    </source>
</evidence>
<dbReference type="Gene3D" id="2.10.10.10">
    <property type="entry name" value="Fibronectin, type II, collagen-binding"/>
    <property type="match status" value="2"/>
</dbReference>
<dbReference type="InterPro" id="IPR036943">
    <property type="entry name" value="FN_type2_sf"/>
</dbReference>
<dbReference type="SUPFAM" id="SSF53300">
    <property type="entry name" value="vWA-like"/>
    <property type="match status" value="1"/>
</dbReference>
<feature type="compositionally biased region" description="Low complexity" evidence="4">
    <location>
        <begin position="111"/>
        <end position="129"/>
    </location>
</feature>
<sequence length="2493" mass="271709">MLLAYIVVLYGAGNWIVHGETYGPWSDWSPCSVQVGEGFMTRNRDCIVEDCPSPGEYIDYMKCFVKPCPCECPTATGTIQIEVEEGSTTAGPVTNPGATGTIGIEVEEESSTAAPRPTAPTGPKATTSSAEKETTSAPGEGEEEGTTSAPGEGEKEGTTSAPGEGEKEGTTSAPGEGEKKETTSAPKGGEEEGTTSAPEKGEEEGTTSAPGEVEEEGTTSAPGKGQQGTTSAHGKGEEEGTTSAPGQVEEKATTSAHGEGEEERTTSAPGGGEEEGTTSAPGEGEEEGTTSAPGEGEEEGTTSAPGEGEEKGTTSAHGEVEEEGTTSAPGEGEEEGTTSAPVGGEEKGPTSAPGEGEEEGTTSPPEKGEEEGATSAPGEGEKEENTSVPGEGEEEATTSTPGEGEEKGTTSAPGEGEEEGTTSAPEEGTTSAPGEGEKEGTTSAPEGGEEEGTTSAPGEGEEEGTTSAPGEGEKEGTTSVPGEGEKEGTTSAPGEGEKEGTTSVPEGGGEEEGTTSAPKKGEEEGTTSAPGQVGEEGTTSAPGEGEKGGTTSAPEGGEEEGTTSAPGEGEEEGTTSAPGEGEKEGTTSAPEGGEEAGTTSAPGEGEEEGTTSAPGEGEEKGTTSVHGEGEEEGTTSAPAGPVVSPTPIEAPVTEAPVPEIPCEENPLGAEEGGKLLDSSFTATSSYAEFQPFNGRLNGPLAWCAEGTDEGQEYLQIHVPDAEAICAIALQGTGFGGGNEHVTEFYLEYSIDGNLWNTIADEDGNLKVKVTVLFSVTLKNEAETVREEDVKKKRKKRKKKETPSTFSHSLGMFEGNEDSKSTIKHELSVPVEAKYIRIFPMSFDGWPCLRAELYGKEKKQKAPFGEIPCKDDGLGAQEGGNLPDSSFSASSSHWYRHYPASGRLNGPLAWCPMSNGEEYLQIHLPDAKIICAVAVQGFEDLREYVTSFSITYSMDGDKWLTFLDDKGKDKVFEGNKDGTSIVKQEFPVPVKAQYIRINPVSYEEWPCLRVELYGKEFEEEKPSTPGEETFPPPGEGEEKTTSTPEGGEKTSPPAIEIPCDENALGAEEGGKLTKSSFTATSTYTNEFQPFNGRLNGPLAWCPAGVSAGQEFLQIHVPEADTICAIALQGTGVEEGMDYVTEYFVAYSVDDEEWHEIKDGDGNLKVFKGNDGPREISKQVLPVPVKANYVRIYPLSYESWPCLRVELYGKEKERPPSETGQGESTPPPEEEITSPPGGKGETTSPPGKEEEEEITTAPEELQCDPVGAEYGGALPDSSFSASSDSGDDYSASKARLNGPSAWCPVENFKPGTYLQIELPTEMSVCAIGMQGFEDFGAWVKRYTVAISPDGQESWEEMVMEGNVNSVDPSLQRLPKPTRGQFVRIYPMQYEVFPCLKGEIYAIATGKFPHPKEPDEEITEENTPTPETPTGEKKGSPPPPLLNPPIPTTVPPKGMDIGIVIGVTESEFETIKGFISRLVIYISKHFPNVQFGLIIYSDRPELIMTLRHIKYINVKVIIEGMWYVPGGHRTDLAMLYASRKLFCPVGCKDRPEEENVMVLFTSKKTDAGSIPYSIVTPIMKNCSSNIIAVGLSDKVSKSELVQIALGSPERVLQYNSIDSLDSNVIYQISTMIEKGPVVKTVVKTVTTTSMSGAEMRFLMSFVVLLTLSESSHGRLVQRDKIVLDKKKAFNFFGWFKDIDHECYEEGCTFDEVVDHFGHKEKSYEYWNTYQCEKFQKGCEDKDCRGNSVGIEDPKKVSGGGIIASSWLRSHLNFAPSQGRLGNKKGSWCADKQEEDPKPYLQIFHGNTNAGNMVKINLDQPVLAMFVRFVVKEFSEWPCMRVEVYGTPANCTVRTKKNECCVFPFMYEGERHFTCLSSLLDGAWCATTPDYDTDKKWGECLGFDCRDNSLKVEDFQKVSGGGIVASSWFSPYSDFAPFQGRLHNQRGAWCSNRPEKDPRPYLQARNWFYSYSSRAQRQVELPRRTRVCAVATQGSSLYDTDYVTKYEIQTSLDKKNWVTYKENGANKIFHGNIDASQKLKMNLAEPVLAMFVRFIVTEYNNWPCMRVEIYGKPAKKDDVESIIFAHQPFAFMAVRVELLKLTWFRDIPRALMTQIRLSINIKGLEIPYNRWLTDKAANNAIRQSASGKGLGRIKTQREDLKSLRQRRDVSEPNLKTPDHSPAEIKKPFTRTVHEMFRITFALVLATTFHSSLSLSRRAQDVVLNKKEANSFYKRFWDDDIDEECYGEKSCSFEEVVEKYGHSEQSYEYWNTYHCNTSNRRCKDVACRGYPIGMESGKIPDENVLASSWQKPFHAYLPQKGRLHKDDGAWCPNTLGEVGKGYYLQVEFPARYNICAVATQGSPLHNTDWVKKYRLQYSMDGQNFTFYTENGKVKEFSGNTNANEMVKNDLSRPVTAHFIRFIPVEWNYKPCMRVEVYGAAIACPWKTKNDKCCVFPFTYKGKKYYKCIIDWVWMPWCATTSNFDKDNEWENCLPKSKQ</sequence>
<dbReference type="InterPro" id="IPR002035">
    <property type="entry name" value="VWF_A"/>
</dbReference>
<keyword evidence="1" id="KW-0677">Repeat</keyword>